<sequence>MWSSSSAVQFWASIRSGLRSHASCQPKSPYVPRSAHSIFFPVEISSTLSQCCLYARIVLISLTLLPVLSH</sequence>
<dbReference type="EMBL" id="AUSU01000018">
    <property type="protein sequence ID" value="EPS74651.1"/>
    <property type="molecule type" value="Genomic_DNA"/>
</dbReference>
<organism evidence="1 2">
    <name type="scientific">Genlisea aurea</name>
    <dbReference type="NCBI Taxonomy" id="192259"/>
    <lineage>
        <taxon>Eukaryota</taxon>
        <taxon>Viridiplantae</taxon>
        <taxon>Streptophyta</taxon>
        <taxon>Embryophyta</taxon>
        <taxon>Tracheophyta</taxon>
        <taxon>Spermatophyta</taxon>
        <taxon>Magnoliopsida</taxon>
        <taxon>eudicotyledons</taxon>
        <taxon>Gunneridae</taxon>
        <taxon>Pentapetalae</taxon>
        <taxon>asterids</taxon>
        <taxon>lamiids</taxon>
        <taxon>Lamiales</taxon>
        <taxon>Lentibulariaceae</taxon>
        <taxon>Genlisea</taxon>
    </lineage>
</organism>
<proteinExistence type="predicted"/>
<evidence type="ECO:0000313" key="1">
    <source>
        <dbReference type="EMBL" id="EPS74651.1"/>
    </source>
</evidence>
<gene>
    <name evidence="1" type="ORF">M569_00130</name>
</gene>
<name>S8DAV8_9LAMI</name>
<protein>
    <submittedName>
        <fullName evidence="1">Uncharacterized protein</fullName>
    </submittedName>
</protein>
<dbReference type="AlphaFoldDB" id="S8DAV8"/>
<keyword evidence="2" id="KW-1185">Reference proteome</keyword>
<accession>S8DAV8</accession>
<comment type="caution">
    <text evidence="1">The sequence shown here is derived from an EMBL/GenBank/DDBJ whole genome shotgun (WGS) entry which is preliminary data.</text>
</comment>
<reference evidence="1 2" key="1">
    <citation type="journal article" date="2013" name="BMC Genomics">
        <title>The miniature genome of a carnivorous plant Genlisea aurea contains a low number of genes and short non-coding sequences.</title>
        <authorList>
            <person name="Leushkin E.V."/>
            <person name="Sutormin R.A."/>
            <person name="Nabieva E.R."/>
            <person name="Penin A.A."/>
            <person name="Kondrashov A.S."/>
            <person name="Logacheva M.D."/>
        </authorList>
    </citation>
    <scope>NUCLEOTIDE SEQUENCE [LARGE SCALE GENOMIC DNA]</scope>
</reference>
<dbReference type="Proteomes" id="UP000015453">
    <property type="component" value="Unassembled WGS sequence"/>
</dbReference>
<evidence type="ECO:0000313" key="2">
    <source>
        <dbReference type="Proteomes" id="UP000015453"/>
    </source>
</evidence>